<dbReference type="OrthoDB" id="5380364at2"/>
<evidence type="ECO:0000313" key="2">
    <source>
        <dbReference type="Proteomes" id="UP000038200"/>
    </source>
</evidence>
<dbReference type="GO" id="GO:0016874">
    <property type="term" value="F:ligase activity"/>
    <property type="evidence" value="ECO:0007669"/>
    <property type="project" value="UniProtKB-KW"/>
</dbReference>
<protein>
    <submittedName>
        <fullName evidence="1">Putative amidoligase enzyme</fullName>
    </submittedName>
</protein>
<reference evidence="1 2" key="1">
    <citation type="submission" date="2015-01" db="EMBL/GenBank/DDBJ databases">
        <authorList>
            <person name="Xiang T."/>
            <person name="Song Y."/>
            <person name="Huang L."/>
            <person name="Wang B."/>
            <person name="Wu P."/>
        </authorList>
    </citation>
    <scope>NUCLEOTIDE SEQUENCE [LARGE SCALE GENOMIC DNA]</scope>
    <source>
        <strain evidence="1 2">CcD93</strain>
    </source>
</reference>
<proteinExistence type="predicted"/>
<dbReference type="AlphaFoldDB" id="A0A0B7IUV0"/>
<keyword evidence="1" id="KW-0436">Ligase</keyword>
<dbReference type="InterPro" id="IPR022025">
    <property type="entry name" value="Amidoligase_2"/>
</dbReference>
<accession>A0A0B7IUV0</accession>
<sequence length="308" mass="36073">MSVAGILNQNTTKKEKAFQLFSLGYDRRQVAQMLCNGNYGYAHNMWKLWSETQIAPMPVSSVFEFIFNRRFGVEVEFFGASQNTLKQHLNAQGVNYQFESYNHTTRNHWKFTTDSSIRGENAYEMVSPVLQGSGGLSQLKSACKSLRLSNAQVNKSCGLHVHLEVNDYSVEDMKTLVKNFYLLEEQFDQMMPESRRKNENRYCQGFYPTMPNKQIFFSKIDSCTTIEQMAYFFDHRYLKLNLQSYTKYGTVEFRHHSGTTMFSKIKNWILICARLVEFSKQNVLIDNINLILDENLQEYYEERCLDFV</sequence>
<dbReference type="PANTHER" id="PTHR36847:SF1">
    <property type="entry name" value="AMIDOLIGASE ENZYME"/>
    <property type="match status" value="1"/>
</dbReference>
<dbReference type="RefSeq" id="WP_042010134.1">
    <property type="nucleotide sequence ID" value="NZ_CDOL01000283.1"/>
</dbReference>
<dbReference type="EMBL" id="CDOL01000283">
    <property type="protein sequence ID" value="CEN54424.1"/>
    <property type="molecule type" value="Genomic_DNA"/>
</dbReference>
<dbReference type="Pfam" id="PF12224">
    <property type="entry name" value="Amidoligase_2"/>
    <property type="match status" value="1"/>
</dbReference>
<dbReference type="PANTHER" id="PTHR36847">
    <property type="entry name" value="AMIDOLIGASE ENZYME"/>
    <property type="match status" value="1"/>
</dbReference>
<name>A0A0B7IUV0_9FLAO</name>
<gene>
    <name evidence="1" type="ORF">CCAND93_90008</name>
</gene>
<organism evidence="1 2">
    <name type="scientific">Capnocytophaga canis</name>
    <dbReference type="NCBI Taxonomy" id="1848903"/>
    <lineage>
        <taxon>Bacteria</taxon>
        <taxon>Pseudomonadati</taxon>
        <taxon>Bacteroidota</taxon>
        <taxon>Flavobacteriia</taxon>
        <taxon>Flavobacteriales</taxon>
        <taxon>Flavobacteriaceae</taxon>
        <taxon>Capnocytophaga</taxon>
    </lineage>
</organism>
<evidence type="ECO:0000313" key="1">
    <source>
        <dbReference type="EMBL" id="CEN54424.1"/>
    </source>
</evidence>
<dbReference type="Proteomes" id="UP000038200">
    <property type="component" value="Unassembled WGS sequence"/>
</dbReference>